<evidence type="ECO:0000256" key="6">
    <source>
        <dbReference type="ARBA" id="ARBA00022729"/>
    </source>
</evidence>
<dbReference type="Gene3D" id="2.60.40.10">
    <property type="entry name" value="Immunoglobulins"/>
    <property type="match status" value="1"/>
</dbReference>
<keyword evidence="6" id="KW-0732">Signal</keyword>
<evidence type="ECO:0000256" key="10">
    <source>
        <dbReference type="ARBA" id="ARBA00070242"/>
    </source>
</evidence>
<evidence type="ECO:0000313" key="13">
    <source>
        <dbReference type="EMBL" id="EDW03650.1"/>
    </source>
</evidence>
<evidence type="ECO:0000256" key="2">
    <source>
        <dbReference type="ARBA" id="ARBA00009431"/>
    </source>
</evidence>
<dbReference type="eggNOG" id="KOG1283">
    <property type="taxonomic scope" value="Eukaryota"/>
</dbReference>
<dbReference type="InterPro" id="IPR018202">
    <property type="entry name" value="Ser_caboxypep_ser_AS"/>
</dbReference>
<dbReference type="GO" id="GO:0004185">
    <property type="term" value="F:serine-type carboxypeptidase activity"/>
    <property type="evidence" value="ECO:0007669"/>
    <property type="project" value="InterPro"/>
</dbReference>
<evidence type="ECO:0000259" key="12">
    <source>
        <dbReference type="PROSITE" id="PS50835"/>
    </source>
</evidence>
<comment type="similarity">
    <text evidence="2">Belongs to the peptidase S10 family.</text>
</comment>
<dbReference type="PANTHER" id="PTHR21261:SF8">
    <property type="entry name" value="BEATEN PATH IA, ISOFORM B-RELATED"/>
    <property type="match status" value="1"/>
</dbReference>
<dbReference type="EMBL" id="CH916368">
    <property type="protein sequence ID" value="EDW03650.1"/>
    <property type="molecule type" value="Genomic_DNA"/>
</dbReference>
<dbReference type="PhylomeDB" id="B4JED0"/>
<dbReference type="HOGENOM" id="CLU_412929_0_0_1"/>
<dbReference type="InterPro" id="IPR013783">
    <property type="entry name" value="Ig-like_fold"/>
</dbReference>
<gene>
    <name evidence="13" type="primary">Dgri\GH11350</name>
    <name evidence="13" type="ORF">Dgri_GH11350</name>
</gene>
<dbReference type="PROSITE" id="PS50835">
    <property type="entry name" value="IG_LIKE"/>
    <property type="match status" value="1"/>
</dbReference>
<feature type="domain" description="Ig-like" evidence="12">
    <location>
        <begin position="22"/>
        <end position="110"/>
    </location>
</feature>
<keyword evidence="5" id="KW-0645">Protease</keyword>
<dbReference type="GO" id="GO:0005576">
    <property type="term" value="C:extracellular region"/>
    <property type="evidence" value="ECO:0007669"/>
    <property type="project" value="UniProtKB-SubCell"/>
</dbReference>
<dbReference type="PRINTS" id="PR00724">
    <property type="entry name" value="CRBOXYPTASEC"/>
</dbReference>
<name>B4JED0_DROGR</name>
<dbReference type="InterPro" id="IPR029058">
    <property type="entry name" value="AB_hydrolase_fold"/>
</dbReference>
<comment type="function">
    <text evidence="9">May be involved in vascular wall and kidney homeostasis.</text>
</comment>
<dbReference type="Proteomes" id="UP000001070">
    <property type="component" value="Unassembled WGS sequence"/>
</dbReference>
<dbReference type="FunFam" id="3.40.50.1820:FF:000075">
    <property type="entry name" value="Carboxypeptidase"/>
    <property type="match status" value="1"/>
</dbReference>
<evidence type="ECO:0000313" key="14">
    <source>
        <dbReference type="Proteomes" id="UP000001070"/>
    </source>
</evidence>
<evidence type="ECO:0000256" key="3">
    <source>
        <dbReference type="ARBA" id="ARBA00022525"/>
    </source>
</evidence>
<keyword evidence="14" id="KW-1185">Reference proteome</keyword>
<evidence type="ECO:0000256" key="7">
    <source>
        <dbReference type="ARBA" id="ARBA00022801"/>
    </source>
</evidence>
<evidence type="ECO:0000256" key="4">
    <source>
        <dbReference type="ARBA" id="ARBA00022645"/>
    </source>
</evidence>
<dbReference type="FunCoup" id="B4JED0">
    <property type="interactions" value="34"/>
</dbReference>
<protein>
    <recommendedName>
        <fullName evidence="10">Retinoid-inducible serine carboxypeptidase</fullName>
    </recommendedName>
    <alternativeName>
        <fullName evidence="11">Serine carboxypeptidase 1</fullName>
    </alternativeName>
</protein>
<keyword evidence="4" id="KW-0121">Carboxypeptidase</keyword>
<keyword evidence="7" id="KW-0378">Hydrolase</keyword>
<dbReference type="InterPro" id="IPR001563">
    <property type="entry name" value="Peptidase_S10"/>
</dbReference>
<dbReference type="FunFam" id="2.60.40.10:FF:000437">
    <property type="entry name" value="Beat-IIIc, isoform A"/>
    <property type="match status" value="1"/>
</dbReference>
<dbReference type="InterPro" id="IPR007110">
    <property type="entry name" value="Ig-like_dom"/>
</dbReference>
<dbReference type="Gene3D" id="3.40.50.1820">
    <property type="entry name" value="alpha/beta hydrolase"/>
    <property type="match status" value="1"/>
</dbReference>
<comment type="subcellular location">
    <subcellularLocation>
        <location evidence="1">Secreted</location>
    </subcellularLocation>
</comment>
<evidence type="ECO:0000256" key="9">
    <source>
        <dbReference type="ARBA" id="ARBA00055847"/>
    </source>
</evidence>
<reference evidence="13 14" key="1">
    <citation type="journal article" date="2007" name="Nature">
        <title>Evolution of genes and genomes on the Drosophila phylogeny.</title>
        <authorList>
            <consortium name="Drosophila 12 Genomes Consortium"/>
            <person name="Clark A.G."/>
            <person name="Eisen M.B."/>
            <person name="Smith D.R."/>
            <person name="Bergman C.M."/>
            <person name="Oliver B."/>
            <person name="Markow T.A."/>
            <person name="Kaufman T.C."/>
            <person name="Kellis M."/>
            <person name="Gelbart W."/>
            <person name="Iyer V.N."/>
            <person name="Pollard D.A."/>
            <person name="Sackton T.B."/>
            <person name="Larracuente A.M."/>
            <person name="Singh N.D."/>
            <person name="Abad J.P."/>
            <person name="Abt D.N."/>
            <person name="Adryan B."/>
            <person name="Aguade M."/>
            <person name="Akashi H."/>
            <person name="Anderson W.W."/>
            <person name="Aquadro C.F."/>
            <person name="Ardell D.H."/>
            <person name="Arguello R."/>
            <person name="Artieri C.G."/>
            <person name="Barbash D.A."/>
            <person name="Barker D."/>
            <person name="Barsanti P."/>
            <person name="Batterham P."/>
            <person name="Batzoglou S."/>
            <person name="Begun D."/>
            <person name="Bhutkar A."/>
            <person name="Blanco E."/>
            <person name="Bosak S.A."/>
            <person name="Bradley R.K."/>
            <person name="Brand A.D."/>
            <person name="Brent M.R."/>
            <person name="Brooks A.N."/>
            <person name="Brown R.H."/>
            <person name="Butlin R.K."/>
            <person name="Caggese C."/>
            <person name="Calvi B.R."/>
            <person name="Bernardo de Carvalho A."/>
            <person name="Caspi A."/>
            <person name="Castrezana S."/>
            <person name="Celniker S.E."/>
            <person name="Chang J.L."/>
            <person name="Chapple C."/>
            <person name="Chatterji S."/>
            <person name="Chinwalla A."/>
            <person name="Civetta A."/>
            <person name="Clifton S.W."/>
            <person name="Comeron J.M."/>
            <person name="Costello J.C."/>
            <person name="Coyne J.A."/>
            <person name="Daub J."/>
            <person name="David R.G."/>
            <person name="Delcher A.L."/>
            <person name="Delehaunty K."/>
            <person name="Do C.B."/>
            <person name="Ebling H."/>
            <person name="Edwards K."/>
            <person name="Eickbush T."/>
            <person name="Evans J.D."/>
            <person name="Filipski A."/>
            <person name="Findeiss S."/>
            <person name="Freyhult E."/>
            <person name="Fulton L."/>
            <person name="Fulton R."/>
            <person name="Garcia A.C."/>
            <person name="Gardiner A."/>
            <person name="Garfield D.A."/>
            <person name="Garvin B.E."/>
            <person name="Gibson G."/>
            <person name="Gilbert D."/>
            <person name="Gnerre S."/>
            <person name="Godfrey J."/>
            <person name="Good R."/>
            <person name="Gotea V."/>
            <person name="Gravely B."/>
            <person name="Greenberg A.J."/>
            <person name="Griffiths-Jones S."/>
            <person name="Gross S."/>
            <person name="Guigo R."/>
            <person name="Gustafson E.A."/>
            <person name="Haerty W."/>
            <person name="Hahn M.W."/>
            <person name="Halligan D.L."/>
            <person name="Halpern A.L."/>
            <person name="Halter G.M."/>
            <person name="Han M.V."/>
            <person name="Heger A."/>
            <person name="Hillier L."/>
            <person name="Hinrichs A.S."/>
            <person name="Holmes I."/>
            <person name="Hoskins R.A."/>
            <person name="Hubisz M.J."/>
            <person name="Hultmark D."/>
            <person name="Huntley M.A."/>
            <person name="Jaffe D.B."/>
            <person name="Jagadeeshan S."/>
            <person name="Jeck W.R."/>
            <person name="Johnson J."/>
            <person name="Jones C.D."/>
            <person name="Jordan W.C."/>
            <person name="Karpen G.H."/>
            <person name="Kataoka E."/>
            <person name="Keightley P.D."/>
            <person name="Kheradpour P."/>
            <person name="Kirkness E.F."/>
            <person name="Koerich L.B."/>
            <person name="Kristiansen K."/>
            <person name="Kudrna D."/>
            <person name="Kulathinal R.J."/>
            <person name="Kumar S."/>
            <person name="Kwok R."/>
            <person name="Lander E."/>
            <person name="Langley C.H."/>
            <person name="Lapoint R."/>
            <person name="Lazzaro B.P."/>
            <person name="Lee S.J."/>
            <person name="Levesque L."/>
            <person name="Li R."/>
            <person name="Lin C.F."/>
            <person name="Lin M.F."/>
            <person name="Lindblad-Toh K."/>
            <person name="Llopart A."/>
            <person name="Long M."/>
            <person name="Low L."/>
            <person name="Lozovsky E."/>
            <person name="Lu J."/>
            <person name="Luo M."/>
            <person name="Machado C.A."/>
            <person name="Makalowski W."/>
            <person name="Marzo M."/>
            <person name="Matsuda M."/>
            <person name="Matzkin L."/>
            <person name="McAllister B."/>
            <person name="McBride C.S."/>
            <person name="McKernan B."/>
            <person name="McKernan K."/>
            <person name="Mendez-Lago M."/>
            <person name="Minx P."/>
            <person name="Mollenhauer M.U."/>
            <person name="Montooth K."/>
            <person name="Mount S.M."/>
            <person name="Mu X."/>
            <person name="Myers E."/>
            <person name="Negre B."/>
            <person name="Newfeld S."/>
            <person name="Nielsen R."/>
            <person name="Noor M.A."/>
            <person name="O'Grady P."/>
            <person name="Pachter L."/>
            <person name="Papaceit M."/>
            <person name="Parisi M.J."/>
            <person name="Parisi M."/>
            <person name="Parts L."/>
            <person name="Pedersen J.S."/>
            <person name="Pesole G."/>
            <person name="Phillippy A.M."/>
            <person name="Ponting C.P."/>
            <person name="Pop M."/>
            <person name="Porcelli D."/>
            <person name="Powell J.R."/>
            <person name="Prohaska S."/>
            <person name="Pruitt K."/>
            <person name="Puig M."/>
            <person name="Quesneville H."/>
            <person name="Ram K.R."/>
            <person name="Rand D."/>
            <person name="Rasmussen M.D."/>
            <person name="Reed L.K."/>
            <person name="Reenan R."/>
            <person name="Reily A."/>
            <person name="Remington K.A."/>
            <person name="Rieger T.T."/>
            <person name="Ritchie M.G."/>
            <person name="Robin C."/>
            <person name="Rogers Y.H."/>
            <person name="Rohde C."/>
            <person name="Rozas J."/>
            <person name="Rubenfield M.J."/>
            <person name="Ruiz A."/>
            <person name="Russo S."/>
            <person name="Salzberg S.L."/>
            <person name="Sanchez-Gracia A."/>
            <person name="Saranga D.J."/>
            <person name="Sato H."/>
            <person name="Schaeffer S.W."/>
            <person name="Schatz M.C."/>
            <person name="Schlenke T."/>
            <person name="Schwartz R."/>
            <person name="Segarra C."/>
            <person name="Singh R.S."/>
            <person name="Sirot L."/>
            <person name="Sirota M."/>
            <person name="Sisneros N.B."/>
            <person name="Smith C.D."/>
            <person name="Smith T.F."/>
            <person name="Spieth J."/>
            <person name="Stage D.E."/>
            <person name="Stark A."/>
            <person name="Stephan W."/>
            <person name="Strausberg R.L."/>
            <person name="Strempel S."/>
            <person name="Sturgill D."/>
            <person name="Sutton G."/>
            <person name="Sutton G.G."/>
            <person name="Tao W."/>
            <person name="Teichmann S."/>
            <person name="Tobari Y.N."/>
            <person name="Tomimura Y."/>
            <person name="Tsolas J.M."/>
            <person name="Valente V.L."/>
            <person name="Venter E."/>
            <person name="Venter J.C."/>
            <person name="Vicario S."/>
            <person name="Vieira F.G."/>
            <person name="Vilella A.J."/>
            <person name="Villasante A."/>
            <person name="Walenz B."/>
            <person name="Wang J."/>
            <person name="Wasserman M."/>
            <person name="Watts T."/>
            <person name="Wilson D."/>
            <person name="Wilson R.K."/>
            <person name="Wing R.A."/>
            <person name="Wolfner M.F."/>
            <person name="Wong A."/>
            <person name="Wong G.K."/>
            <person name="Wu C.I."/>
            <person name="Wu G."/>
            <person name="Yamamoto D."/>
            <person name="Yang H.P."/>
            <person name="Yang S.P."/>
            <person name="Yorke J.A."/>
            <person name="Yoshida K."/>
            <person name="Zdobnov E."/>
            <person name="Zhang P."/>
            <person name="Zhang Y."/>
            <person name="Zimin A.V."/>
            <person name="Baldwin J."/>
            <person name="Abdouelleil A."/>
            <person name="Abdulkadir J."/>
            <person name="Abebe A."/>
            <person name="Abera B."/>
            <person name="Abreu J."/>
            <person name="Acer S.C."/>
            <person name="Aftuck L."/>
            <person name="Alexander A."/>
            <person name="An P."/>
            <person name="Anderson E."/>
            <person name="Anderson S."/>
            <person name="Arachi H."/>
            <person name="Azer M."/>
            <person name="Bachantsang P."/>
            <person name="Barry A."/>
            <person name="Bayul T."/>
            <person name="Berlin A."/>
            <person name="Bessette D."/>
            <person name="Bloom T."/>
            <person name="Blye J."/>
            <person name="Boguslavskiy L."/>
            <person name="Bonnet C."/>
            <person name="Boukhgalter B."/>
            <person name="Bourzgui I."/>
            <person name="Brown A."/>
            <person name="Cahill P."/>
            <person name="Channer S."/>
            <person name="Cheshatsang Y."/>
            <person name="Chuda L."/>
            <person name="Citroen M."/>
            <person name="Collymore A."/>
            <person name="Cooke P."/>
            <person name="Costello M."/>
            <person name="D'Aco K."/>
            <person name="Daza R."/>
            <person name="De Haan G."/>
            <person name="DeGray S."/>
            <person name="DeMaso C."/>
            <person name="Dhargay N."/>
            <person name="Dooley K."/>
            <person name="Dooley E."/>
            <person name="Doricent M."/>
            <person name="Dorje P."/>
            <person name="Dorjee K."/>
            <person name="Dupes A."/>
            <person name="Elong R."/>
            <person name="Falk J."/>
            <person name="Farina A."/>
            <person name="Faro S."/>
            <person name="Ferguson D."/>
            <person name="Fisher S."/>
            <person name="Foley C.D."/>
            <person name="Franke A."/>
            <person name="Friedrich D."/>
            <person name="Gadbois L."/>
            <person name="Gearin G."/>
            <person name="Gearin C.R."/>
            <person name="Giannoukos G."/>
            <person name="Goode T."/>
            <person name="Graham J."/>
            <person name="Grandbois E."/>
            <person name="Grewal S."/>
            <person name="Gyaltsen K."/>
            <person name="Hafez N."/>
            <person name="Hagos B."/>
            <person name="Hall J."/>
            <person name="Henson C."/>
            <person name="Hollinger A."/>
            <person name="Honan T."/>
            <person name="Huard M.D."/>
            <person name="Hughes L."/>
            <person name="Hurhula B."/>
            <person name="Husby M.E."/>
            <person name="Kamat A."/>
            <person name="Kanga B."/>
            <person name="Kashin S."/>
            <person name="Khazanovich D."/>
            <person name="Kisner P."/>
            <person name="Lance K."/>
            <person name="Lara M."/>
            <person name="Lee W."/>
            <person name="Lennon N."/>
            <person name="Letendre F."/>
            <person name="LeVine R."/>
            <person name="Lipovsky A."/>
            <person name="Liu X."/>
            <person name="Liu J."/>
            <person name="Liu S."/>
            <person name="Lokyitsang T."/>
            <person name="Lokyitsang Y."/>
            <person name="Lubonja R."/>
            <person name="Lui A."/>
            <person name="MacDonald P."/>
            <person name="Magnisalis V."/>
            <person name="Maru K."/>
            <person name="Matthews C."/>
            <person name="McCusker W."/>
            <person name="McDonough S."/>
            <person name="Mehta T."/>
            <person name="Meldrim J."/>
            <person name="Meneus L."/>
            <person name="Mihai O."/>
            <person name="Mihalev A."/>
            <person name="Mihova T."/>
            <person name="Mittelman R."/>
            <person name="Mlenga V."/>
            <person name="Montmayeur A."/>
            <person name="Mulrain L."/>
            <person name="Navidi A."/>
            <person name="Naylor J."/>
            <person name="Negash T."/>
            <person name="Nguyen T."/>
            <person name="Nguyen N."/>
            <person name="Nicol R."/>
            <person name="Norbu C."/>
            <person name="Norbu N."/>
            <person name="Novod N."/>
            <person name="O'Neill B."/>
            <person name="Osman S."/>
            <person name="Markiewicz E."/>
            <person name="Oyono O.L."/>
            <person name="Patti C."/>
            <person name="Phunkhang P."/>
            <person name="Pierre F."/>
            <person name="Priest M."/>
            <person name="Raghuraman S."/>
            <person name="Rege F."/>
            <person name="Reyes R."/>
            <person name="Rise C."/>
            <person name="Rogov P."/>
            <person name="Ross K."/>
            <person name="Ryan E."/>
            <person name="Settipalli S."/>
            <person name="Shea T."/>
            <person name="Sherpa N."/>
            <person name="Shi L."/>
            <person name="Shih D."/>
            <person name="Sparrow T."/>
            <person name="Spaulding J."/>
            <person name="Stalker J."/>
            <person name="Stange-Thomann N."/>
            <person name="Stavropoulos S."/>
            <person name="Stone C."/>
            <person name="Strader C."/>
            <person name="Tesfaye S."/>
            <person name="Thomson T."/>
            <person name="Thoulutsang Y."/>
            <person name="Thoulutsang D."/>
            <person name="Topham K."/>
            <person name="Topping I."/>
            <person name="Tsamla T."/>
            <person name="Vassiliev H."/>
            <person name="Vo A."/>
            <person name="Wangchuk T."/>
            <person name="Wangdi T."/>
            <person name="Weiand M."/>
            <person name="Wilkinson J."/>
            <person name="Wilson A."/>
            <person name="Yadav S."/>
            <person name="Young G."/>
            <person name="Yu Q."/>
            <person name="Zembek L."/>
            <person name="Zhong D."/>
            <person name="Zimmer A."/>
            <person name="Zwirko Z."/>
            <person name="Jaffe D.B."/>
            <person name="Alvarez P."/>
            <person name="Brockman W."/>
            <person name="Butler J."/>
            <person name="Chin C."/>
            <person name="Gnerre S."/>
            <person name="Grabherr M."/>
            <person name="Kleber M."/>
            <person name="Mauceli E."/>
            <person name="MacCallum I."/>
        </authorList>
    </citation>
    <scope>NUCLEOTIDE SEQUENCE [LARGE SCALE GENOMIC DNA]</scope>
    <source>
        <strain evidence="14">Tucson 15287-2541.00</strain>
    </source>
</reference>
<organism evidence="14">
    <name type="scientific">Drosophila grimshawi</name>
    <name type="common">Hawaiian fruit fly</name>
    <name type="synonym">Idiomyia grimshawi</name>
    <dbReference type="NCBI Taxonomy" id="7222"/>
    <lineage>
        <taxon>Eukaryota</taxon>
        <taxon>Metazoa</taxon>
        <taxon>Ecdysozoa</taxon>
        <taxon>Arthropoda</taxon>
        <taxon>Hexapoda</taxon>
        <taxon>Insecta</taxon>
        <taxon>Pterygota</taxon>
        <taxon>Neoptera</taxon>
        <taxon>Endopterygota</taxon>
        <taxon>Diptera</taxon>
        <taxon>Brachycera</taxon>
        <taxon>Muscomorpha</taxon>
        <taxon>Ephydroidea</taxon>
        <taxon>Drosophilidae</taxon>
        <taxon>Drosophila</taxon>
        <taxon>Hawaiian Drosophila</taxon>
    </lineage>
</organism>
<dbReference type="GO" id="GO:0006508">
    <property type="term" value="P:proteolysis"/>
    <property type="evidence" value="ECO:0007669"/>
    <property type="project" value="UniProtKB-KW"/>
</dbReference>
<proteinExistence type="inferred from homology"/>
<evidence type="ECO:0000256" key="11">
    <source>
        <dbReference type="ARBA" id="ARBA00077736"/>
    </source>
</evidence>
<sequence>MLTACEVAVGLRDVNVRIPAAVKRGDNALLICNYDIENDTLYAVKWYRGRREFYRYTPKENPAWKIFTKTNEIDVETTKSNASHVLLRNVPTSISGKFACEVSADAPTFDTSIVAADMEVVELPTQRPIITGIHSRYRLGDVINGNCSSDYSKPAANLTWWINDIQVPPNYLHVYDIQRHLAEHLESSVLELNFVVITHHFIKGRLKLKCSARIHDIYAQESEKLIEEDRPRILASGRSPDMNMYPFDQPGDADEHNELFLTHKTRRGFGPGDQDWGYVEVREGAHLFYWLYYTTANVSAYTDRPLVIWLQGGPGIASTGCGCFEQLGPIDIEGRPRDSNWVQHMNVLFIDSPVGTGFSYVEQPHGHYAMHNNRIALDLVELMHQFLLQYPAFQRVPIHIFSESYGGKMAPEFALELHLAEQRGELVCQLKSVVMGNPWTSPLDSTLSYAPYLLQMGIVDHVGYRDIAGVAAEIARLVYAGKWLQALDQSIQEVIETHTGGVFLYNTQRRVHVNDVYRYGEDPQLREFMVNNVTRTLNLTNMSEWMAQNATVFIKLGGDIFKPAVDIVARLLDETPLRVGVYSGMLDLLCATPGTVNWINRMQWHRKDQYVSATRRPLRIKGMLEGYEKQGGGFSMFWIYRAGHLVQQDNPAAMSHILREFTGFG</sequence>
<evidence type="ECO:0000256" key="8">
    <source>
        <dbReference type="ARBA" id="ARBA00023180"/>
    </source>
</evidence>
<dbReference type="PROSITE" id="PS00131">
    <property type="entry name" value="CARBOXYPEPT_SER_SER"/>
    <property type="match status" value="1"/>
</dbReference>
<accession>B4JED0</accession>
<dbReference type="Pfam" id="PF00450">
    <property type="entry name" value="Peptidase_S10"/>
    <property type="match status" value="1"/>
</dbReference>
<dbReference type="OrthoDB" id="6419989at2759"/>
<evidence type="ECO:0000256" key="5">
    <source>
        <dbReference type="ARBA" id="ARBA00022670"/>
    </source>
</evidence>
<dbReference type="AlphaFoldDB" id="B4JED0"/>
<evidence type="ECO:0000256" key="1">
    <source>
        <dbReference type="ARBA" id="ARBA00004613"/>
    </source>
</evidence>
<dbReference type="InParanoid" id="B4JED0"/>
<dbReference type="OMA" id="MRYANTS"/>
<keyword evidence="3" id="KW-0964">Secreted</keyword>
<keyword evidence="8" id="KW-0325">Glycoprotein</keyword>
<dbReference type="SMR" id="B4JED0"/>
<dbReference type="SUPFAM" id="SSF53474">
    <property type="entry name" value="alpha/beta-Hydrolases"/>
    <property type="match status" value="1"/>
</dbReference>
<dbReference type="PANTHER" id="PTHR21261">
    <property type="entry name" value="BEAT PROTEIN"/>
    <property type="match status" value="1"/>
</dbReference>
<dbReference type="GO" id="GO:0008045">
    <property type="term" value="P:motor neuron axon guidance"/>
    <property type="evidence" value="ECO:0007669"/>
    <property type="project" value="TreeGrafter"/>
</dbReference>